<keyword evidence="3 8" id="KW-0863">Zinc-finger</keyword>
<keyword evidence="4 8" id="KW-0067">ATP-binding</keyword>
<dbReference type="EMBL" id="CP020370">
    <property type="protein sequence ID" value="AUB82400.1"/>
    <property type="molecule type" value="Genomic_DNA"/>
</dbReference>
<dbReference type="InterPro" id="IPR055173">
    <property type="entry name" value="NrdR-like_N"/>
</dbReference>
<dbReference type="GO" id="GO:0003677">
    <property type="term" value="F:DNA binding"/>
    <property type="evidence" value="ECO:0007669"/>
    <property type="project" value="UniProtKB-KW"/>
</dbReference>
<evidence type="ECO:0000256" key="6">
    <source>
        <dbReference type="ARBA" id="ARBA00023125"/>
    </source>
</evidence>
<dbReference type="GO" id="GO:0008270">
    <property type="term" value="F:zinc ion binding"/>
    <property type="evidence" value="ECO:0007669"/>
    <property type="project" value="UniProtKB-UniRule"/>
</dbReference>
<accession>A0A2K8U9Z0</accession>
<dbReference type="Pfam" id="PF22811">
    <property type="entry name" value="Zn_ribbon_NrdR"/>
    <property type="match status" value="1"/>
</dbReference>
<dbReference type="PANTHER" id="PTHR30455">
    <property type="entry name" value="TRANSCRIPTIONAL REPRESSOR NRDR"/>
    <property type="match status" value="1"/>
</dbReference>
<evidence type="ECO:0000313" key="11">
    <source>
        <dbReference type="Proteomes" id="UP000232638"/>
    </source>
</evidence>
<dbReference type="HAMAP" id="MF_00440">
    <property type="entry name" value="NrdR"/>
    <property type="match status" value="1"/>
</dbReference>
<evidence type="ECO:0000256" key="1">
    <source>
        <dbReference type="ARBA" id="ARBA00022491"/>
    </source>
</evidence>
<keyword evidence="7 8" id="KW-0804">Transcription</keyword>
<comment type="cofactor">
    <cofactor evidence="8">
        <name>Zn(2+)</name>
        <dbReference type="ChEBI" id="CHEBI:29105"/>
    </cofactor>
    <text evidence="8">Binds 1 zinc ion.</text>
</comment>
<dbReference type="InterPro" id="IPR005144">
    <property type="entry name" value="ATP-cone_dom"/>
</dbReference>
<dbReference type="AlphaFoldDB" id="A0A2K8U9Z0"/>
<evidence type="ECO:0000256" key="4">
    <source>
        <dbReference type="ARBA" id="ARBA00022840"/>
    </source>
</evidence>
<feature type="zinc finger region" evidence="8">
    <location>
        <begin position="3"/>
        <end position="34"/>
    </location>
</feature>
<dbReference type="RefSeq" id="WP_100920132.1">
    <property type="nucleotide sequence ID" value="NZ_CP020370.1"/>
</dbReference>
<evidence type="ECO:0000313" key="10">
    <source>
        <dbReference type="EMBL" id="AUB82400.1"/>
    </source>
</evidence>
<dbReference type="GO" id="GO:0045892">
    <property type="term" value="P:negative regulation of DNA-templated transcription"/>
    <property type="evidence" value="ECO:0007669"/>
    <property type="project" value="UniProtKB-UniRule"/>
</dbReference>
<dbReference type="PANTHER" id="PTHR30455:SF2">
    <property type="entry name" value="TRANSCRIPTIONAL REPRESSOR NRDR"/>
    <property type="match status" value="1"/>
</dbReference>
<dbReference type="Proteomes" id="UP000232638">
    <property type="component" value="Chromosome"/>
</dbReference>
<comment type="similarity">
    <text evidence="8">Belongs to the NrdR family.</text>
</comment>
<dbReference type="PROSITE" id="PS51161">
    <property type="entry name" value="ATP_CONE"/>
    <property type="match status" value="1"/>
</dbReference>
<dbReference type="OrthoDB" id="9807461at2"/>
<evidence type="ECO:0000256" key="7">
    <source>
        <dbReference type="ARBA" id="ARBA00023163"/>
    </source>
</evidence>
<evidence type="ECO:0000259" key="9">
    <source>
        <dbReference type="PROSITE" id="PS51161"/>
    </source>
</evidence>
<dbReference type="KEGG" id="tsy:THSYN_16590"/>
<organism evidence="10 11">
    <name type="scientific">Candidatus Thiodictyon syntrophicum</name>
    <dbReference type="NCBI Taxonomy" id="1166950"/>
    <lineage>
        <taxon>Bacteria</taxon>
        <taxon>Pseudomonadati</taxon>
        <taxon>Pseudomonadota</taxon>
        <taxon>Gammaproteobacteria</taxon>
        <taxon>Chromatiales</taxon>
        <taxon>Chromatiaceae</taxon>
        <taxon>Thiodictyon</taxon>
    </lineage>
</organism>
<protein>
    <recommendedName>
        <fullName evidence="8">Transcriptional repressor NrdR</fullName>
    </recommendedName>
</protein>
<dbReference type="NCBIfam" id="TIGR00244">
    <property type="entry name" value="transcriptional regulator NrdR"/>
    <property type="match status" value="1"/>
</dbReference>
<gene>
    <name evidence="8" type="primary">nrdR</name>
    <name evidence="10" type="ORF">THSYN_16590</name>
</gene>
<comment type="function">
    <text evidence="8">Negatively regulates transcription of bacterial ribonucleotide reductase nrd genes and operons by binding to NrdR-boxes.</text>
</comment>
<evidence type="ECO:0000256" key="2">
    <source>
        <dbReference type="ARBA" id="ARBA00022741"/>
    </source>
</evidence>
<dbReference type="InterPro" id="IPR003796">
    <property type="entry name" value="RNR_NrdR-like"/>
</dbReference>
<keyword evidence="6 8" id="KW-0238">DNA-binding</keyword>
<evidence type="ECO:0000256" key="3">
    <source>
        <dbReference type="ARBA" id="ARBA00022771"/>
    </source>
</evidence>
<sequence length="171" mass="19846">MRCPFCGAEDTKVVDSRLAGEGDQVRRRRKCEVCKERFTTYETAELNLPRVVKRDGSRVPFDGRKLRSGMMRALEKRPVSTEQIDAAQARIQRRLMSSGESEVQARRVGELVMDELRGLDQVAYVRFASVYRKFEDVAAFREEIDRLERQPTPEVRRKQLDLLDALEIKPK</sequence>
<keyword evidence="2 8" id="KW-0547">Nucleotide-binding</keyword>
<evidence type="ECO:0000256" key="8">
    <source>
        <dbReference type="HAMAP-Rule" id="MF_00440"/>
    </source>
</evidence>
<dbReference type="GO" id="GO:0005524">
    <property type="term" value="F:ATP binding"/>
    <property type="evidence" value="ECO:0007669"/>
    <property type="project" value="UniProtKB-UniRule"/>
</dbReference>
<keyword evidence="5 8" id="KW-0805">Transcription regulation</keyword>
<feature type="domain" description="ATP-cone" evidence="9">
    <location>
        <begin position="49"/>
        <end position="139"/>
    </location>
</feature>
<keyword evidence="8" id="KW-0479">Metal-binding</keyword>
<keyword evidence="1 8" id="KW-0678">Repressor</keyword>
<reference evidence="10 11" key="1">
    <citation type="submission" date="2017-03" db="EMBL/GenBank/DDBJ databases">
        <title>Complete genome sequence of Candidatus 'Thiodictyon syntrophicum' sp. nov. strain Cad16T, a photolithoautotroph purple sulfur bacterium isolated from an alpine meromictic lake.</title>
        <authorList>
            <person name="Luedin S.M."/>
            <person name="Pothier J.F."/>
            <person name="Danza F."/>
            <person name="Storelli N."/>
            <person name="Wittwer M."/>
            <person name="Tonolla M."/>
        </authorList>
    </citation>
    <scope>NUCLEOTIDE SEQUENCE [LARGE SCALE GENOMIC DNA]</scope>
    <source>
        <strain evidence="10 11">Cad16T</strain>
    </source>
</reference>
<keyword evidence="11" id="KW-1185">Reference proteome</keyword>
<keyword evidence="8" id="KW-0862">Zinc</keyword>
<evidence type="ECO:0000256" key="5">
    <source>
        <dbReference type="ARBA" id="ARBA00023015"/>
    </source>
</evidence>
<proteinExistence type="inferred from homology"/>
<name>A0A2K8U9Z0_9GAMM</name>
<dbReference type="Pfam" id="PF03477">
    <property type="entry name" value="ATP-cone"/>
    <property type="match status" value="1"/>
</dbReference>